<dbReference type="CDD" id="cd23702">
    <property type="entry name" value="eL14"/>
    <property type="match status" value="1"/>
</dbReference>
<evidence type="ECO:0000313" key="11">
    <source>
        <dbReference type="Proteomes" id="UP000033140"/>
    </source>
</evidence>
<dbReference type="InterPro" id="IPR005824">
    <property type="entry name" value="KOW"/>
</dbReference>
<comment type="function">
    <text evidence="1">Component of the ribosome, a large ribonucleoprotein complex responsible for the synthesis of proteins in the cell. The small ribosomal subunit (SSU) binds messenger RNAs (mRNAs) and translates the encoded message by selecting cognate aminoacyl-transfer RNA (tRNA) molecules. The large subunit (LSU) contains the ribosomal catalytic site termed the peptidyl transferase center (PTC), which catalyzes the formation of peptide bonds, thereby polymerizing the amino acids delivered by tRNAs into a polypeptide chain. The nascent polypeptides leave the ribosome through a tunnel in the LSU and interact with protein factors that function in enzymatic processing, targeting, and the membrane insertion of nascent chains at the exit of the ribosomal tunnel.</text>
</comment>
<protein>
    <submittedName>
        <fullName evidence="10">Uncharacterized protein</fullName>
    </submittedName>
</protein>
<evidence type="ECO:0000256" key="3">
    <source>
        <dbReference type="ARBA" id="ARBA00006592"/>
    </source>
</evidence>
<dbReference type="GO" id="GO:0006412">
    <property type="term" value="P:translation"/>
    <property type="evidence" value="ECO:0007669"/>
    <property type="project" value="InterPro"/>
</dbReference>
<dbReference type="InterPro" id="IPR002784">
    <property type="entry name" value="Ribosomal_eL14_dom"/>
</dbReference>
<keyword evidence="5" id="KW-0689">Ribosomal protein</keyword>
<gene>
    <name evidence="10" type="ORF">G7K_1953-t1</name>
</gene>
<dbReference type="Pfam" id="PF01929">
    <property type="entry name" value="Ribosomal_L14e"/>
    <property type="match status" value="1"/>
</dbReference>
<comment type="caution">
    <text evidence="10">The sequence shown here is derived from an EMBL/GenBank/DDBJ whole genome shotgun (WGS) entry which is preliminary data.</text>
</comment>
<dbReference type="GO" id="GO:0042273">
    <property type="term" value="P:ribosomal large subunit biogenesis"/>
    <property type="evidence" value="ECO:0007669"/>
    <property type="project" value="TreeGrafter"/>
</dbReference>
<evidence type="ECO:0000256" key="4">
    <source>
        <dbReference type="ARBA" id="ARBA00022490"/>
    </source>
</evidence>
<dbReference type="InterPro" id="IPR014722">
    <property type="entry name" value="Rib_uL2_dom2"/>
</dbReference>
<keyword evidence="6" id="KW-0687">Ribonucleoprotein</keyword>
<reference evidence="10 11" key="3">
    <citation type="journal article" date="2015" name="Genome Announc.">
        <title>Draft Genome Sequence of the Archiascomycetous Yeast Saitoella complicata.</title>
        <authorList>
            <person name="Yamauchi K."/>
            <person name="Kondo S."/>
            <person name="Hamamoto M."/>
            <person name="Takahashi Y."/>
            <person name="Ogura Y."/>
            <person name="Hayashi T."/>
            <person name="Nishida H."/>
        </authorList>
    </citation>
    <scope>NUCLEOTIDE SEQUENCE [LARGE SCALE GENOMIC DNA]</scope>
    <source>
        <strain evidence="10 11">NRRL Y-17804</strain>
    </source>
</reference>
<dbReference type="GO" id="GO:0003723">
    <property type="term" value="F:RNA binding"/>
    <property type="evidence" value="ECO:0007669"/>
    <property type="project" value="InterPro"/>
</dbReference>
<comment type="similarity">
    <text evidence="3">Belongs to the eukaryotic ribosomal protein eL14 family.</text>
</comment>
<feature type="domain" description="Large ribosomal subunit protein eL14" evidence="9">
    <location>
        <begin position="119"/>
        <end position="191"/>
    </location>
</feature>
<proteinExistence type="inferred from homology"/>
<dbReference type="EMBL" id="BACD03000011">
    <property type="protein sequence ID" value="GAO47754.1"/>
    <property type="molecule type" value="Genomic_DNA"/>
</dbReference>
<dbReference type="STRING" id="698492.A0A0E9ND39"/>
<evidence type="ECO:0000256" key="5">
    <source>
        <dbReference type="ARBA" id="ARBA00022980"/>
    </source>
</evidence>
<dbReference type="InterPro" id="IPR008991">
    <property type="entry name" value="Translation_prot_SH3-like_sf"/>
</dbReference>
<evidence type="ECO:0000259" key="9">
    <source>
        <dbReference type="Pfam" id="PF01929"/>
    </source>
</evidence>
<evidence type="ECO:0000256" key="6">
    <source>
        <dbReference type="ARBA" id="ARBA00023274"/>
    </source>
</evidence>
<evidence type="ECO:0000256" key="2">
    <source>
        <dbReference type="ARBA" id="ARBA00004496"/>
    </source>
</evidence>
<keyword evidence="11" id="KW-1185">Reference proteome</keyword>
<accession>A0A0E9ND39</accession>
<dbReference type="InterPro" id="IPR039660">
    <property type="entry name" value="Ribosomal_eL14"/>
</dbReference>
<evidence type="ECO:0000313" key="10">
    <source>
        <dbReference type="EMBL" id="GAO47754.1"/>
    </source>
</evidence>
<dbReference type="Pfam" id="PF00467">
    <property type="entry name" value="KOW"/>
    <property type="match status" value="1"/>
</dbReference>
<dbReference type="PANTHER" id="PTHR11127:SF2">
    <property type="entry name" value="LARGE RIBOSOMAL SUBUNIT PROTEIN EL14"/>
    <property type="match status" value="1"/>
</dbReference>
<reference evidence="10 11" key="1">
    <citation type="journal article" date="2011" name="J. Gen. Appl. Microbiol.">
        <title>Draft genome sequencing of the enigmatic yeast Saitoella complicata.</title>
        <authorList>
            <person name="Nishida H."/>
            <person name="Hamamoto M."/>
            <person name="Sugiyama J."/>
        </authorList>
    </citation>
    <scope>NUCLEOTIDE SEQUENCE [LARGE SCALE GENOMIC DNA]</scope>
    <source>
        <strain evidence="10 11">NRRL Y-17804</strain>
    </source>
</reference>
<dbReference type="Gene3D" id="2.30.30.30">
    <property type="match status" value="1"/>
</dbReference>
<dbReference type="Gene3D" id="6.10.250.2270">
    <property type="match status" value="1"/>
</dbReference>
<dbReference type="GO" id="GO:0022625">
    <property type="term" value="C:cytosolic large ribosomal subunit"/>
    <property type="evidence" value="ECO:0007669"/>
    <property type="project" value="TreeGrafter"/>
</dbReference>
<evidence type="ECO:0000256" key="7">
    <source>
        <dbReference type="SAM" id="MobiDB-lite"/>
    </source>
</evidence>
<feature type="compositionally biased region" description="Polar residues" evidence="7">
    <location>
        <begin position="1"/>
        <end position="11"/>
    </location>
</feature>
<dbReference type="PANTHER" id="PTHR11127">
    <property type="entry name" value="60S RIBOSOMAL PROTEIN L14"/>
    <property type="match status" value="1"/>
</dbReference>
<keyword evidence="4" id="KW-0963">Cytoplasm</keyword>
<feature type="domain" description="KOW" evidence="8">
    <location>
        <begin position="81"/>
        <end position="111"/>
    </location>
</feature>
<dbReference type="SUPFAM" id="SSF50104">
    <property type="entry name" value="Translation proteins SH3-like domain"/>
    <property type="match status" value="1"/>
</dbReference>
<reference evidence="10 11" key="2">
    <citation type="journal article" date="2014" name="J. Gen. Appl. Microbiol.">
        <title>The early diverging ascomycetous budding yeast Saitoella complicata has three histone deacetylases belonging to the Clr6, Hos2, and Rpd3 lineages.</title>
        <authorList>
            <person name="Nishida H."/>
            <person name="Matsumoto T."/>
            <person name="Kondo S."/>
            <person name="Hamamoto M."/>
            <person name="Yoshikawa H."/>
        </authorList>
    </citation>
    <scope>NUCLEOTIDE SEQUENCE [LARGE SCALE GENOMIC DNA]</scope>
    <source>
        <strain evidence="10 11">NRRL Y-17804</strain>
    </source>
</reference>
<evidence type="ECO:0000256" key="1">
    <source>
        <dbReference type="ARBA" id="ARBA00004021"/>
    </source>
</evidence>
<evidence type="ECO:0000259" key="8">
    <source>
        <dbReference type="Pfam" id="PF00467"/>
    </source>
</evidence>
<dbReference type="AlphaFoldDB" id="A0A0E9ND39"/>
<dbReference type="Proteomes" id="UP000033140">
    <property type="component" value="Unassembled WGS sequence"/>
</dbReference>
<name>A0A0E9ND39_SAICN</name>
<dbReference type="GO" id="GO:0003735">
    <property type="term" value="F:structural constituent of ribosome"/>
    <property type="evidence" value="ECO:0007669"/>
    <property type="project" value="InterPro"/>
</dbReference>
<sequence length="352" mass="38665">MSGLSSRQLDGSGTLAPLTPARPTPPSRHARKLCSGTGIRGLVRLGKEAVEAALRAKVPVRQTPSTPTPVAMSNFKRQVEVGRVVLLTSGPSVGSLATIVEIIDHRRALIDGPSTGVARQAASYAQFQLTPFVIAKLPRAAGSGVVAKKWEAAGVSAKWEASSWAKKLEQRKRRAALTDFERFQVMRLKKQVCARFGMGWMGIGLSSSRRSWLRRLKLSALYSISIGNFWVFCPGERFGGFVSWLRTGGKRVPWSLKRISYAVSLEDCRKYMLVVHLFKLFVQCSVAMILYPTCFVRYPANSANDFIFGVDNSQFQISILTTSSTSLTPSLNVDNHRCQYVPTSGNSPHTPT</sequence>
<comment type="subcellular location">
    <subcellularLocation>
        <location evidence="2">Cytoplasm</location>
    </subcellularLocation>
</comment>
<feature type="region of interest" description="Disordered" evidence="7">
    <location>
        <begin position="1"/>
        <end position="33"/>
    </location>
</feature>
<dbReference type="FunFam" id="2.30.30.30:FF:000030">
    <property type="entry name" value="60S ribosomal protein L14"/>
    <property type="match status" value="1"/>
</dbReference>
<organism evidence="10 11">
    <name type="scientific">Saitoella complicata (strain BCRC 22490 / CBS 7301 / JCM 7358 / NBRC 10748 / NRRL Y-17804)</name>
    <dbReference type="NCBI Taxonomy" id="698492"/>
    <lineage>
        <taxon>Eukaryota</taxon>
        <taxon>Fungi</taxon>
        <taxon>Dikarya</taxon>
        <taxon>Ascomycota</taxon>
        <taxon>Taphrinomycotina</taxon>
        <taxon>Taphrinomycotina incertae sedis</taxon>
        <taxon>Saitoella</taxon>
    </lineage>
</organism>